<dbReference type="SUPFAM" id="SSF49785">
    <property type="entry name" value="Galactose-binding domain-like"/>
    <property type="match status" value="1"/>
</dbReference>
<evidence type="ECO:0000313" key="3">
    <source>
        <dbReference type="EMBL" id="RSL49648.1"/>
    </source>
</evidence>
<feature type="signal peptide" evidence="2">
    <location>
        <begin position="1"/>
        <end position="19"/>
    </location>
</feature>
<evidence type="ECO:0008006" key="5">
    <source>
        <dbReference type="Google" id="ProtNLM"/>
    </source>
</evidence>
<sequence length="307" mass="32321">MRTVIPLLQLLALGHQAAASVCRPRVTSSSVSLESVTTSASTAASSTVSSTGSESTTWSTTESASESTESVSTTESATISTTETASSTTETVSLSTTDSSTVISTTSSASETISTDSFTITSSTLFTATTSTAEASSTTSSVPEGPPELLINRGFETQDSLSPWVQYQNWGTVSIATDESHEGSQSAHVTWSSPLTPRGKYDYNTGVTQPVPASEVMVDTQYEFSVWVKLSLSMRCQDFYIACSIGNGFMPGSFKATAVPGVGGWLQLKTTCQWTQTWLDAGPGVAVIGYCTEADYYVDDASFKLVV</sequence>
<name>A0A428P9D0_9HYPO</name>
<gene>
    <name evidence="3" type="ORF">CEP54_012340</name>
</gene>
<proteinExistence type="predicted"/>
<keyword evidence="4" id="KW-1185">Reference proteome</keyword>
<dbReference type="Proteomes" id="UP000288168">
    <property type="component" value="Unassembled WGS sequence"/>
</dbReference>
<dbReference type="InterPro" id="IPR008979">
    <property type="entry name" value="Galactose-bd-like_sf"/>
</dbReference>
<accession>A0A428P9D0</accession>
<comment type="caution">
    <text evidence="3">The sequence shown here is derived from an EMBL/GenBank/DDBJ whole genome shotgun (WGS) entry which is preliminary data.</text>
</comment>
<dbReference type="Gene3D" id="2.60.120.260">
    <property type="entry name" value="Galactose-binding domain-like"/>
    <property type="match status" value="1"/>
</dbReference>
<dbReference type="EMBL" id="NKCI01000176">
    <property type="protein sequence ID" value="RSL49648.1"/>
    <property type="molecule type" value="Genomic_DNA"/>
</dbReference>
<feature type="chain" id="PRO_5019182609" description="CBM-cenC domain-containing protein" evidence="2">
    <location>
        <begin position="20"/>
        <end position="307"/>
    </location>
</feature>
<organism evidence="3 4">
    <name type="scientific">Fusarium duplospermum</name>
    <dbReference type="NCBI Taxonomy" id="1325734"/>
    <lineage>
        <taxon>Eukaryota</taxon>
        <taxon>Fungi</taxon>
        <taxon>Dikarya</taxon>
        <taxon>Ascomycota</taxon>
        <taxon>Pezizomycotina</taxon>
        <taxon>Sordariomycetes</taxon>
        <taxon>Hypocreomycetidae</taxon>
        <taxon>Hypocreales</taxon>
        <taxon>Nectriaceae</taxon>
        <taxon>Fusarium</taxon>
        <taxon>Fusarium solani species complex</taxon>
    </lineage>
</organism>
<feature type="region of interest" description="Disordered" evidence="1">
    <location>
        <begin position="41"/>
        <end position="108"/>
    </location>
</feature>
<evidence type="ECO:0000313" key="4">
    <source>
        <dbReference type="Proteomes" id="UP000288168"/>
    </source>
</evidence>
<dbReference type="OrthoDB" id="5102317at2759"/>
<keyword evidence="2" id="KW-0732">Signal</keyword>
<dbReference type="AlphaFoldDB" id="A0A428P9D0"/>
<protein>
    <recommendedName>
        <fullName evidence="5">CBM-cenC domain-containing protein</fullName>
    </recommendedName>
</protein>
<evidence type="ECO:0000256" key="1">
    <source>
        <dbReference type="SAM" id="MobiDB-lite"/>
    </source>
</evidence>
<reference evidence="3 4" key="1">
    <citation type="submission" date="2017-06" db="EMBL/GenBank/DDBJ databases">
        <title>Comparative genomic analysis of Ambrosia Fusariam Clade fungi.</title>
        <authorList>
            <person name="Stajich J.E."/>
            <person name="Carrillo J."/>
            <person name="Kijimoto T."/>
            <person name="Eskalen A."/>
            <person name="O'Donnell K."/>
            <person name="Kasson M."/>
        </authorList>
    </citation>
    <scope>NUCLEOTIDE SEQUENCE [LARGE SCALE GENOMIC DNA]</scope>
    <source>
        <strain evidence="3 4">NRRL62584</strain>
    </source>
</reference>
<evidence type="ECO:0000256" key="2">
    <source>
        <dbReference type="SAM" id="SignalP"/>
    </source>
</evidence>
<dbReference type="STRING" id="1325734.A0A428P9D0"/>